<dbReference type="Proteomes" id="UP000023152">
    <property type="component" value="Unassembled WGS sequence"/>
</dbReference>
<feature type="compositionally biased region" description="Acidic residues" evidence="1">
    <location>
        <begin position="156"/>
        <end position="183"/>
    </location>
</feature>
<sequence>YYAIEPLELRDAADLLSQLTHYSVGDIRSHWTEFRDVTMFKPLHIKKLARLNAKLRYEELSFGELLSLYHEFDPNFLTSHSNFPPSRAASKKHSTADEAEARYTEEEQDLLADEDEWETDLATVGRDRATAVDVDSEEDHDRHRDNDNDNDHDRDNDGDDDNDEDNDDEVTEDDVDDDNEEEKAEQTKTRNPAQKKCFR</sequence>
<feature type="compositionally biased region" description="Basic and acidic residues" evidence="1">
    <location>
        <begin position="94"/>
        <end position="105"/>
    </location>
</feature>
<name>X6MJJ4_RETFI</name>
<protein>
    <submittedName>
        <fullName evidence="2">Uncharacterized protein</fullName>
    </submittedName>
</protein>
<dbReference type="AlphaFoldDB" id="X6MJJ4"/>
<proteinExistence type="predicted"/>
<feature type="region of interest" description="Disordered" evidence="1">
    <location>
        <begin position="82"/>
        <end position="199"/>
    </location>
</feature>
<organism evidence="2 3">
    <name type="scientific">Reticulomyxa filosa</name>
    <dbReference type="NCBI Taxonomy" id="46433"/>
    <lineage>
        <taxon>Eukaryota</taxon>
        <taxon>Sar</taxon>
        <taxon>Rhizaria</taxon>
        <taxon>Retaria</taxon>
        <taxon>Foraminifera</taxon>
        <taxon>Monothalamids</taxon>
        <taxon>Reticulomyxidae</taxon>
        <taxon>Reticulomyxa</taxon>
    </lineage>
</organism>
<feature type="compositionally biased region" description="Acidic residues" evidence="1">
    <location>
        <begin position="106"/>
        <end position="119"/>
    </location>
</feature>
<evidence type="ECO:0000256" key="1">
    <source>
        <dbReference type="SAM" id="MobiDB-lite"/>
    </source>
</evidence>
<evidence type="ECO:0000313" key="3">
    <source>
        <dbReference type="Proteomes" id="UP000023152"/>
    </source>
</evidence>
<feature type="compositionally biased region" description="Basic and acidic residues" evidence="1">
    <location>
        <begin position="139"/>
        <end position="155"/>
    </location>
</feature>
<evidence type="ECO:0000313" key="2">
    <source>
        <dbReference type="EMBL" id="ETO13821.1"/>
    </source>
</evidence>
<keyword evidence="3" id="KW-1185">Reference proteome</keyword>
<feature type="non-terminal residue" evidence="2">
    <location>
        <position position="1"/>
    </location>
</feature>
<reference evidence="2 3" key="1">
    <citation type="journal article" date="2013" name="Curr. Biol.">
        <title>The Genome of the Foraminiferan Reticulomyxa filosa.</title>
        <authorList>
            <person name="Glockner G."/>
            <person name="Hulsmann N."/>
            <person name="Schleicher M."/>
            <person name="Noegel A.A."/>
            <person name="Eichinger L."/>
            <person name="Gallinger C."/>
            <person name="Pawlowski J."/>
            <person name="Sierra R."/>
            <person name="Euteneuer U."/>
            <person name="Pillet L."/>
            <person name="Moustafa A."/>
            <person name="Platzer M."/>
            <person name="Groth M."/>
            <person name="Szafranski K."/>
            <person name="Schliwa M."/>
        </authorList>
    </citation>
    <scope>NUCLEOTIDE SEQUENCE [LARGE SCALE GENOMIC DNA]</scope>
</reference>
<gene>
    <name evidence="2" type="ORF">RFI_23547</name>
</gene>
<accession>X6MJJ4</accession>
<dbReference type="EMBL" id="ASPP01020370">
    <property type="protein sequence ID" value="ETO13821.1"/>
    <property type="molecule type" value="Genomic_DNA"/>
</dbReference>
<comment type="caution">
    <text evidence="2">The sequence shown here is derived from an EMBL/GenBank/DDBJ whole genome shotgun (WGS) entry which is preliminary data.</text>
</comment>